<dbReference type="Proteomes" id="UP000550707">
    <property type="component" value="Unassembled WGS sequence"/>
</dbReference>
<name>A0A7J8F8V0_MOLMO</name>
<organism evidence="1 2">
    <name type="scientific">Molossus molossus</name>
    <name type="common">Pallas' mastiff bat</name>
    <name type="synonym">Vespertilio molossus</name>
    <dbReference type="NCBI Taxonomy" id="27622"/>
    <lineage>
        <taxon>Eukaryota</taxon>
        <taxon>Metazoa</taxon>
        <taxon>Chordata</taxon>
        <taxon>Craniata</taxon>
        <taxon>Vertebrata</taxon>
        <taxon>Euteleostomi</taxon>
        <taxon>Mammalia</taxon>
        <taxon>Eutheria</taxon>
        <taxon>Laurasiatheria</taxon>
        <taxon>Chiroptera</taxon>
        <taxon>Yangochiroptera</taxon>
        <taxon>Molossidae</taxon>
        <taxon>Molossus</taxon>
    </lineage>
</organism>
<reference evidence="1 2" key="1">
    <citation type="journal article" date="2020" name="Nature">
        <title>Six reference-quality genomes reveal evolution of bat adaptations.</title>
        <authorList>
            <person name="Jebb D."/>
            <person name="Huang Z."/>
            <person name="Pippel M."/>
            <person name="Hughes G.M."/>
            <person name="Lavrichenko K."/>
            <person name="Devanna P."/>
            <person name="Winkler S."/>
            <person name="Jermiin L.S."/>
            <person name="Skirmuntt E.C."/>
            <person name="Katzourakis A."/>
            <person name="Burkitt-Gray L."/>
            <person name="Ray D.A."/>
            <person name="Sullivan K.A.M."/>
            <person name="Roscito J.G."/>
            <person name="Kirilenko B.M."/>
            <person name="Davalos L.M."/>
            <person name="Corthals A.P."/>
            <person name="Power M.L."/>
            <person name="Jones G."/>
            <person name="Ransome R.D."/>
            <person name="Dechmann D.K.N."/>
            <person name="Locatelli A.G."/>
            <person name="Puechmaille S.J."/>
            <person name="Fedrigo O."/>
            <person name="Jarvis E.D."/>
            <person name="Hiller M."/>
            <person name="Vernes S.C."/>
            <person name="Myers E.W."/>
            <person name="Teeling E.C."/>
        </authorList>
    </citation>
    <scope>NUCLEOTIDE SEQUENCE [LARGE SCALE GENOMIC DNA]</scope>
    <source>
        <strain evidence="1">MMolMol1</strain>
        <tissue evidence="1">Muscle</tissue>
    </source>
</reference>
<sequence>MVQDPFMTSFHLNHFLRDPIFKYTQTGDYDFTYTFFWAGAHIQFRGCSPALALSLRSAVRSPEVPSVRRWTLATVVPLPAQAGPLGIKAEWVSGCGEQPHSTSPPGLGHTACVPGSFPCTRLCKGW</sequence>
<protein>
    <submittedName>
        <fullName evidence="1">Uncharacterized protein</fullName>
    </submittedName>
</protein>
<dbReference type="AlphaFoldDB" id="A0A7J8F8V0"/>
<evidence type="ECO:0000313" key="2">
    <source>
        <dbReference type="Proteomes" id="UP000550707"/>
    </source>
</evidence>
<comment type="caution">
    <text evidence="1">The sequence shown here is derived from an EMBL/GenBank/DDBJ whole genome shotgun (WGS) entry which is preliminary data.</text>
</comment>
<gene>
    <name evidence="1" type="ORF">HJG59_008473</name>
</gene>
<accession>A0A7J8F8V0</accession>
<keyword evidence="2" id="KW-1185">Reference proteome</keyword>
<proteinExistence type="predicted"/>
<dbReference type="EMBL" id="JACASF010000012">
    <property type="protein sequence ID" value="KAF6444158.1"/>
    <property type="molecule type" value="Genomic_DNA"/>
</dbReference>
<evidence type="ECO:0000313" key="1">
    <source>
        <dbReference type="EMBL" id="KAF6444158.1"/>
    </source>
</evidence>
<dbReference type="InParanoid" id="A0A7J8F8V0"/>